<protein>
    <submittedName>
        <fullName evidence="6">DAG kinase</fullName>
    </submittedName>
</protein>
<dbReference type="EMBL" id="LUCM01001374">
    <property type="protein sequence ID" value="KAA0199021.1"/>
    <property type="molecule type" value="Genomic_DNA"/>
</dbReference>
<dbReference type="GO" id="GO:0005886">
    <property type="term" value="C:plasma membrane"/>
    <property type="evidence" value="ECO:0007669"/>
    <property type="project" value="TreeGrafter"/>
</dbReference>
<dbReference type="GO" id="GO:0007200">
    <property type="term" value="P:phospholipase C-activating G protein-coupled receptor signaling pathway"/>
    <property type="evidence" value="ECO:0007669"/>
    <property type="project" value="InterPro"/>
</dbReference>
<dbReference type="PANTHER" id="PTHR11255:SF80">
    <property type="entry name" value="EYE-SPECIFIC DIACYLGLYCEROL KINASE"/>
    <property type="match status" value="1"/>
</dbReference>
<reference evidence="6" key="1">
    <citation type="submission" date="2019-05" db="EMBL/GenBank/DDBJ databases">
        <title>Annotation for the trematode Fasciolopsis buski.</title>
        <authorList>
            <person name="Choi Y.-J."/>
        </authorList>
    </citation>
    <scope>NUCLEOTIDE SEQUENCE</scope>
    <source>
        <strain evidence="6">HT</strain>
        <tissue evidence="6">Whole worm</tissue>
    </source>
</reference>
<evidence type="ECO:0000313" key="7">
    <source>
        <dbReference type="Proteomes" id="UP000728185"/>
    </source>
</evidence>
<dbReference type="GO" id="GO:0005524">
    <property type="term" value="F:ATP binding"/>
    <property type="evidence" value="ECO:0007669"/>
    <property type="project" value="UniProtKB-KW"/>
</dbReference>
<dbReference type="Proteomes" id="UP000728185">
    <property type="component" value="Unassembled WGS sequence"/>
</dbReference>
<evidence type="ECO:0000256" key="1">
    <source>
        <dbReference type="ARBA" id="ARBA00022679"/>
    </source>
</evidence>
<name>A0A8E0S2L9_9TREM</name>
<accession>A0A8E0S2L9</accession>
<gene>
    <name evidence="6" type="ORF">FBUS_00356</name>
</gene>
<keyword evidence="4" id="KW-0067">ATP-binding</keyword>
<dbReference type="PANTHER" id="PTHR11255">
    <property type="entry name" value="DIACYLGLYCEROL KINASE"/>
    <property type="match status" value="1"/>
</dbReference>
<keyword evidence="3 6" id="KW-0418">Kinase</keyword>
<feature type="domain" description="Diacylglycerol kinase accessory" evidence="5">
    <location>
        <begin position="52"/>
        <end position="98"/>
    </location>
</feature>
<keyword evidence="2" id="KW-0547">Nucleotide-binding</keyword>
<evidence type="ECO:0000313" key="6">
    <source>
        <dbReference type="EMBL" id="KAA0199021.1"/>
    </source>
</evidence>
<organism evidence="6 7">
    <name type="scientific">Fasciolopsis buskii</name>
    <dbReference type="NCBI Taxonomy" id="27845"/>
    <lineage>
        <taxon>Eukaryota</taxon>
        <taxon>Metazoa</taxon>
        <taxon>Spiralia</taxon>
        <taxon>Lophotrochozoa</taxon>
        <taxon>Platyhelminthes</taxon>
        <taxon>Trematoda</taxon>
        <taxon>Digenea</taxon>
        <taxon>Plagiorchiida</taxon>
        <taxon>Echinostomata</taxon>
        <taxon>Echinostomatoidea</taxon>
        <taxon>Fasciolidae</taxon>
        <taxon>Fasciolopsis</taxon>
    </lineage>
</organism>
<evidence type="ECO:0000256" key="4">
    <source>
        <dbReference type="ARBA" id="ARBA00022840"/>
    </source>
</evidence>
<dbReference type="OrthoDB" id="242257at2759"/>
<proteinExistence type="predicted"/>
<feature type="non-terminal residue" evidence="6">
    <location>
        <position position="1"/>
    </location>
</feature>
<dbReference type="GO" id="GO:0004143">
    <property type="term" value="F:ATP-dependent diacylglycerol kinase activity"/>
    <property type="evidence" value="ECO:0007669"/>
    <property type="project" value="InterPro"/>
</dbReference>
<keyword evidence="7" id="KW-1185">Reference proteome</keyword>
<dbReference type="Pfam" id="PF00609">
    <property type="entry name" value="DAGK_acc"/>
    <property type="match status" value="1"/>
</dbReference>
<dbReference type="InterPro" id="IPR000756">
    <property type="entry name" value="Diacylglycerol_kin_accessory"/>
</dbReference>
<evidence type="ECO:0000256" key="2">
    <source>
        <dbReference type="ARBA" id="ARBA00022741"/>
    </source>
</evidence>
<evidence type="ECO:0000259" key="5">
    <source>
        <dbReference type="Pfam" id="PF00609"/>
    </source>
</evidence>
<sequence length="99" mass="11342">QWKVSLWHNFSLVSSSWQVDCTPRSEVLSAHDSDEDESSRHRPVSSTLPLKVFNNYFSLGADAATALEFHESREANPEKFKSRLKNKIFYAGVSIQSYF</sequence>
<keyword evidence="1" id="KW-0808">Transferase</keyword>
<dbReference type="InterPro" id="IPR037607">
    <property type="entry name" value="DGK"/>
</dbReference>
<dbReference type="AlphaFoldDB" id="A0A8E0S2L9"/>
<comment type="caution">
    <text evidence="6">The sequence shown here is derived from an EMBL/GenBank/DDBJ whole genome shotgun (WGS) entry which is preliminary data.</text>
</comment>
<evidence type="ECO:0000256" key="3">
    <source>
        <dbReference type="ARBA" id="ARBA00022777"/>
    </source>
</evidence>